<organism evidence="11 12">
    <name type="scientific">Allacma fusca</name>
    <dbReference type="NCBI Taxonomy" id="39272"/>
    <lineage>
        <taxon>Eukaryota</taxon>
        <taxon>Metazoa</taxon>
        <taxon>Ecdysozoa</taxon>
        <taxon>Arthropoda</taxon>
        <taxon>Hexapoda</taxon>
        <taxon>Collembola</taxon>
        <taxon>Symphypleona</taxon>
        <taxon>Sminthuridae</taxon>
        <taxon>Allacma</taxon>
    </lineage>
</organism>
<dbReference type="InterPro" id="IPR000276">
    <property type="entry name" value="GPCR_Rhodpsn"/>
</dbReference>
<name>A0A8J2J6S1_9HEXA</name>
<keyword evidence="5" id="KW-0297">G-protein coupled receptor</keyword>
<dbReference type="GO" id="GO:0004930">
    <property type="term" value="F:G protein-coupled receptor activity"/>
    <property type="evidence" value="ECO:0007669"/>
    <property type="project" value="UniProtKB-KW"/>
</dbReference>
<dbReference type="Proteomes" id="UP000708208">
    <property type="component" value="Unassembled WGS sequence"/>
</dbReference>
<dbReference type="PANTHER" id="PTHR45695:SF15">
    <property type="entry name" value="OPSIN RH2"/>
    <property type="match status" value="1"/>
</dbReference>
<proteinExistence type="inferred from homology"/>
<keyword evidence="3 9" id="KW-0812">Transmembrane</keyword>
<dbReference type="GO" id="GO:0005886">
    <property type="term" value="C:plasma membrane"/>
    <property type="evidence" value="ECO:0007669"/>
    <property type="project" value="TreeGrafter"/>
</dbReference>
<keyword evidence="4 9" id="KW-1133">Transmembrane helix</keyword>
<comment type="caution">
    <text evidence="11">The sequence shown here is derived from an EMBL/GenBank/DDBJ whole genome shotgun (WGS) entry which is preliminary data.</text>
</comment>
<feature type="transmembrane region" description="Helical" evidence="9">
    <location>
        <begin position="33"/>
        <end position="56"/>
    </location>
</feature>
<evidence type="ECO:0000259" key="10">
    <source>
        <dbReference type="PROSITE" id="PS50262"/>
    </source>
</evidence>
<dbReference type="OrthoDB" id="5987936at2759"/>
<protein>
    <recommendedName>
        <fullName evidence="10">G-protein coupled receptors family 1 profile domain-containing protein</fullName>
    </recommendedName>
</protein>
<keyword evidence="8" id="KW-0807">Transducer</keyword>
<feature type="transmembrane region" description="Helical" evidence="9">
    <location>
        <begin position="6"/>
        <end position="26"/>
    </location>
</feature>
<dbReference type="Pfam" id="PF00001">
    <property type="entry name" value="7tm_1"/>
    <property type="match status" value="1"/>
</dbReference>
<keyword evidence="7" id="KW-0675">Receptor</keyword>
<comment type="similarity">
    <text evidence="2">Belongs to the G-protein coupled receptor 1 family.</text>
</comment>
<comment type="subcellular location">
    <subcellularLocation>
        <location evidence="1">Membrane</location>
        <topology evidence="1">Multi-pass membrane protein</topology>
    </subcellularLocation>
</comment>
<evidence type="ECO:0000256" key="9">
    <source>
        <dbReference type="SAM" id="Phobius"/>
    </source>
</evidence>
<reference evidence="11" key="1">
    <citation type="submission" date="2021-06" db="EMBL/GenBank/DDBJ databases">
        <authorList>
            <person name="Hodson N. C."/>
            <person name="Mongue J. A."/>
            <person name="Jaron S. K."/>
        </authorList>
    </citation>
    <scope>NUCLEOTIDE SEQUENCE</scope>
</reference>
<accession>A0A8J2J6S1</accession>
<evidence type="ECO:0000256" key="6">
    <source>
        <dbReference type="ARBA" id="ARBA00023136"/>
    </source>
</evidence>
<keyword evidence="6 9" id="KW-0472">Membrane</keyword>
<evidence type="ECO:0000256" key="5">
    <source>
        <dbReference type="ARBA" id="ARBA00023040"/>
    </source>
</evidence>
<gene>
    <name evidence="11" type="ORF">AFUS01_LOCUS4098</name>
</gene>
<evidence type="ECO:0000313" key="12">
    <source>
        <dbReference type="Proteomes" id="UP000708208"/>
    </source>
</evidence>
<evidence type="ECO:0000313" key="11">
    <source>
        <dbReference type="EMBL" id="CAG7698666.1"/>
    </source>
</evidence>
<evidence type="ECO:0000256" key="1">
    <source>
        <dbReference type="ARBA" id="ARBA00004141"/>
    </source>
</evidence>
<dbReference type="InterPro" id="IPR017452">
    <property type="entry name" value="GPCR_Rhodpsn_7TM"/>
</dbReference>
<keyword evidence="12" id="KW-1185">Reference proteome</keyword>
<dbReference type="SUPFAM" id="SSF81321">
    <property type="entry name" value="Family A G protein-coupled receptor-like"/>
    <property type="match status" value="1"/>
</dbReference>
<evidence type="ECO:0000256" key="4">
    <source>
        <dbReference type="ARBA" id="ARBA00022989"/>
    </source>
</evidence>
<sequence>MLVAVVTMFAFCYLPVHIYTILSLIMTIPQTDVIGAIVLVSHWLPYANSAMNPLIYNFMS</sequence>
<evidence type="ECO:0000256" key="7">
    <source>
        <dbReference type="ARBA" id="ARBA00023170"/>
    </source>
</evidence>
<dbReference type="EMBL" id="CAJVCH010025413">
    <property type="protein sequence ID" value="CAG7698666.1"/>
    <property type="molecule type" value="Genomic_DNA"/>
</dbReference>
<feature type="domain" description="G-protein coupled receptors family 1 profile" evidence="10">
    <location>
        <begin position="1"/>
        <end position="56"/>
    </location>
</feature>
<dbReference type="PANTHER" id="PTHR45695">
    <property type="entry name" value="LEUCOKININ RECEPTOR-RELATED"/>
    <property type="match status" value="1"/>
</dbReference>
<evidence type="ECO:0000256" key="8">
    <source>
        <dbReference type="ARBA" id="ARBA00023224"/>
    </source>
</evidence>
<dbReference type="PROSITE" id="PS50262">
    <property type="entry name" value="G_PROTEIN_RECEP_F1_2"/>
    <property type="match status" value="1"/>
</dbReference>
<dbReference type="AlphaFoldDB" id="A0A8J2J6S1"/>
<feature type="non-terminal residue" evidence="11">
    <location>
        <position position="1"/>
    </location>
</feature>
<evidence type="ECO:0000256" key="3">
    <source>
        <dbReference type="ARBA" id="ARBA00022692"/>
    </source>
</evidence>
<evidence type="ECO:0000256" key="2">
    <source>
        <dbReference type="ARBA" id="ARBA00010663"/>
    </source>
</evidence>